<dbReference type="FunFam" id="3.30.300.30:FF:000019">
    <property type="entry name" value="Phenylacetate-coenzyme A ligase"/>
    <property type="match status" value="1"/>
</dbReference>
<evidence type="ECO:0000313" key="13">
    <source>
        <dbReference type="EMBL" id="SDW88164.1"/>
    </source>
</evidence>
<dbReference type="PIRSF" id="PIRSF006444">
    <property type="entry name" value="PaaK"/>
    <property type="match status" value="1"/>
</dbReference>
<sequence>MAAQTHEAHRQTEHRIWDADAETLPRDGIEALQLERLRELVTRVARVPFYRDHFAHREIGPHSIRSLADVRRLPLTTKDDLRRQHPFGFLAVPRKALARIHGSSGTTGRPTFVAYTARDLETWSNLCARFLVAGGLRPEHTAQVAFGYGLFTGGFGLHYGIERVGAAIIPAAAGNTRRQIEIMRDLDPEVLICTPSYALTIADSARELGIDPRSLPIRFGHFGGEPWTEDMRREIEDQLDIAAFNNYGLSEVIGPGVSGECPERTGMHIQEDHFLVECLDPETLEPVPEGEPGELVISTLTREAMPLIRYRTRDIARLYREPCACGRRTARMSRVTGRTDDMLIIRGVNVFPSQIEEALLRVEGTTPHYLIEVSRPGTLDEVHVKVEIRPEIFSDRMDRMQALCERISREINTVAGIRAHVDLVEPRSIERFVGKAKRVLDRRNLGE</sequence>
<dbReference type="RefSeq" id="WP_093032006.1">
    <property type="nucleotide sequence ID" value="NZ_FNNZ01000010.1"/>
</dbReference>
<evidence type="ECO:0000256" key="10">
    <source>
        <dbReference type="PIRNR" id="PIRNR006444"/>
    </source>
</evidence>
<feature type="domain" description="AMP-dependent ligase C-terminal" evidence="12">
    <location>
        <begin position="347"/>
        <end position="443"/>
    </location>
</feature>
<keyword evidence="3 10" id="KW-0547">Nucleotide-binding</keyword>
<dbReference type="STRING" id="1058.SAMN05421783_11030"/>
<accession>A0A1H2X6S7</accession>
<evidence type="ECO:0000256" key="1">
    <source>
        <dbReference type="ARBA" id="ARBA00011245"/>
    </source>
</evidence>
<dbReference type="SUPFAM" id="SSF56801">
    <property type="entry name" value="Acetyl-CoA synthetase-like"/>
    <property type="match status" value="1"/>
</dbReference>
<dbReference type="Proteomes" id="UP000198816">
    <property type="component" value="Unassembled WGS sequence"/>
</dbReference>
<dbReference type="Pfam" id="PF00501">
    <property type="entry name" value="AMP-binding"/>
    <property type="match status" value="1"/>
</dbReference>
<comment type="function">
    <text evidence="10">Catalyzes the activation of phenylacetic acid (PA) to phenylacetyl-CoA (PA-CoA).</text>
</comment>
<dbReference type="InterPro" id="IPR042099">
    <property type="entry name" value="ANL_N_sf"/>
</dbReference>
<dbReference type="InterPro" id="IPR051414">
    <property type="entry name" value="Adenylate-forming_Reductase"/>
</dbReference>
<dbReference type="Gene3D" id="3.40.50.12780">
    <property type="entry name" value="N-terminal domain of ligase-like"/>
    <property type="match status" value="1"/>
</dbReference>
<evidence type="ECO:0000256" key="2">
    <source>
        <dbReference type="ARBA" id="ARBA00022598"/>
    </source>
</evidence>
<gene>
    <name evidence="13" type="ORF">SAMN05421783_11030</name>
</gene>
<dbReference type="InterPro" id="IPR028154">
    <property type="entry name" value="AMP-dep_Lig_C"/>
</dbReference>
<comment type="subunit">
    <text evidence="1">Monomer.</text>
</comment>
<dbReference type="CDD" id="cd05913">
    <property type="entry name" value="PaaK"/>
    <property type="match status" value="1"/>
</dbReference>
<evidence type="ECO:0000256" key="4">
    <source>
        <dbReference type="ARBA" id="ARBA00050450"/>
    </source>
</evidence>
<dbReference type="InterPro" id="IPR000873">
    <property type="entry name" value="AMP-dep_synth/lig_dom"/>
</dbReference>
<dbReference type="InterPro" id="IPR011880">
    <property type="entry name" value="PA_CoA_ligase"/>
</dbReference>
<dbReference type="GO" id="GO:0010124">
    <property type="term" value="P:phenylacetate catabolic process"/>
    <property type="evidence" value="ECO:0007669"/>
    <property type="project" value="UniProtKB-UniRule"/>
</dbReference>
<evidence type="ECO:0000256" key="8">
    <source>
        <dbReference type="ARBA" id="ARBA00068695"/>
    </source>
</evidence>
<reference evidence="14" key="1">
    <citation type="submission" date="2016-10" db="EMBL/GenBank/DDBJ databases">
        <authorList>
            <person name="Varghese N."/>
            <person name="Submissions S."/>
        </authorList>
    </citation>
    <scope>NUCLEOTIDE SEQUENCE [LARGE SCALE GENOMIC DNA]</scope>
    <source>
        <strain evidence="14">DSM 217</strain>
    </source>
</reference>
<dbReference type="AlphaFoldDB" id="A0A1H2X6S7"/>
<comment type="pathway">
    <text evidence="5 10">Aromatic compound metabolism; phenylacetate degradation.</text>
</comment>
<proteinExistence type="inferred from homology"/>
<keyword evidence="14" id="KW-1185">Reference proteome</keyword>
<protein>
    <recommendedName>
        <fullName evidence="8 10">Phenylacetate-coenzyme A ligase</fullName>
        <ecNumber evidence="7 10">6.2.1.30</ecNumber>
    </recommendedName>
    <alternativeName>
        <fullName evidence="9 10">Phenylacetyl-CoA ligase</fullName>
    </alternativeName>
</protein>
<evidence type="ECO:0000313" key="14">
    <source>
        <dbReference type="Proteomes" id="UP000198816"/>
    </source>
</evidence>
<comment type="catalytic activity">
    <reaction evidence="4">
        <text>2-phenylacetate + ATP + CoA = phenylacetyl-CoA + AMP + diphosphate</text>
        <dbReference type="Rhea" id="RHEA:20956"/>
        <dbReference type="ChEBI" id="CHEBI:18401"/>
        <dbReference type="ChEBI" id="CHEBI:30616"/>
        <dbReference type="ChEBI" id="CHEBI:33019"/>
        <dbReference type="ChEBI" id="CHEBI:57287"/>
        <dbReference type="ChEBI" id="CHEBI:57390"/>
        <dbReference type="ChEBI" id="CHEBI:456215"/>
        <dbReference type="EC" id="6.2.1.30"/>
    </reaction>
    <physiologicalReaction direction="left-to-right" evidence="4">
        <dbReference type="Rhea" id="RHEA:20957"/>
    </physiologicalReaction>
</comment>
<dbReference type="GO" id="GO:0000166">
    <property type="term" value="F:nucleotide binding"/>
    <property type="evidence" value="ECO:0007669"/>
    <property type="project" value="UniProtKB-KW"/>
</dbReference>
<evidence type="ECO:0000256" key="9">
    <source>
        <dbReference type="ARBA" id="ARBA00075111"/>
    </source>
</evidence>
<dbReference type="FunFam" id="3.40.50.12780:FF:000016">
    <property type="entry name" value="Phenylacetate-coenzyme A ligase"/>
    <property type="match status" value="1"/>
</dbReference>
<organism evidence="13 14">
    <name type="scientific">Thiocapsa roseopersicina</name>
    <dbReference type="NCBI Taxonomy" id="1058"/>
    <lineage>
        <taxon>Bacteria</taxon>
        <taxon>Pseudomonadati</taxon>
        <taxon>Pseudomonadota</taxon>
        <taxon>Gammaproteobacteria</taxon>
        <taxon>Chromatiales</taxon>
        <taxon>Chromatiaceae</taxon>
        <taxon>Thiocapsa</taxon>
    </lineage>
</organism>
<dbReference type="UniPathway" id="UPA00930"/>
<comment type="similarity">
    <text evidence="6 10">Belongs to the phenylacetyl-CoA ligase family.</text>
</comment>
<dbReference type="Pfam" id="PF14535">
    <property type="entry name" value="AMP-binding_C_2"/>
    <property type="match status" value="1"/>
</dbReference>
<evidence type="ECO:0000256" key="3">
    <source>
        <dbReference type="ARBA" id="ARBA00022741"/>
    </source>
</evidence>
<dbReference type="OrthoDB" id="580775at2"/>
<evidence type="ECO:0000256" key="5">
    <source>
        <dbReference type="ARBA" id="ARBA00060591"/>
    </source>
</evidence>
<dbReference type="PANTHER" id="PTHR43439:SF1">
    <property type="entry name" value="PHENYLACETATE-COENZYME A LIGASE"/>
    <property type="match status" value="1"/>
</dbReference>
<dbReference type="InterPro" id="IPR045851">
    <property type="entry name" value="AMP-bd_C_sf"/>
</dbReference>
<dbReference type="GO" id="GO:0047475">
    <property type="term" value="F:phenylacetate-CoA ligase activity"/>
    <property type="evidence" value="ECO:0007669"/>
    <property type="project" value="UniProtKB-EC"/>
</dbReference>
<evidence type="ECO:0000259" key="12">
    <source>
        <dbReference type="Pfam" id="PF14535"/>
    </source>
</evidence>
<evidence type="ECO:0000256" key="7">
    <source>
        <dbReference type="ARBA" id="ARBA00066629"/>
    </source>
</evidence>
<dbReference type="EC" id="6.2.1.30" evidence="7 10"/>
<dbReference type="EMBL" id="FNNZ01000010">
    <property type="protein sequence ID" value="SDW88164.1"/>
    <property type="molecule type" value="Genomic_DNA"/>
</dbReference>
<keyword evidence="2 10" id="KW-0436">Ligase</keyword>
<dbReference type="Gene3D" id="3.30.300.30">
    <property type="match status" value="1"/>
</dbReference>
<dbReference type="PANTHER" id="PTHR43439">
    <property type="entry name" value="PHENYLACETATE-COENZYME A LIGASE"/>
    <property type="match status" value="1"/>
</dbReference>
<evidence type="ECO:0000256" key="6">
    <source>
        <dbReference type="ARBA" id="ARBA00061566"/>
    </source>
</evidence>
<evidence type="ECO:0000259" key="11">
    <source>
        <dbReference type="Pfam" id="PF00501"/>
    </source>
</evidence>
<name>A0A1H2X6S7_THIRO</name>
<feature type="domain" description="AMP-dependent synthetase/ligase" evidence="11">
    <location>
        <begin position="95"/>
        <end position="298"/>
    </location>
</feature>